<dbReference type="Pfam" id="PF11821">
    <property type="entry name" value="ActD"/>
    <property type="match status" value="1"/>
</dbReference>
<dbReference type="Pfam" id="PF03916">
    <property type="entry name" value="NrfD"/>
    <property type="match status" value="1"/>
</dbReference>
<evidence type="ECO:0000256" key="2">
    <source>
        <dbReference type="ARBA" id="ARBA00008929"/>
    </source>
</evidence>
<feature type="transmembrane region" description="Helical" evidence="7">
    <location>
        <begin position="567"/>
        <end position="589"/>
    </location>
</feature>
<evidence type="ECO:0000313" key="8">
    <source>
        <dbReference type="EMBL" id="CUS89068.1"/>
    </source>
</evidence>
<keyword evidence="5 7" id="KW-1133">Transmembrane helix</keyword>
<proteinExistence type="inferred from homology"/>
<sequence>MKFVSHLREPLILGVKNYKQVTDDLCVNVESKPGKYWYIAIGISLSAFLIGVISSFITIYEGIGTWGLNKTVNWAMDITNFVWWIGIGHAGTFISAILLILKQRWRTAVSRTAEAMTIFAVMCAGFFPLIHMGRPWLFFYIIPYPNTRGPLWVNFNSALVWDFFAIFTYFTVSLLFWYTGLIPDIATLRDRTKSRLRRFVYNVLSFGWSGSLKQWHRHEVLSTILAGLATPLVVSVHSIVSLDFATSVIPGWHSTIFPPYFVIGAIFSGFAMVQTLVIIMRKVFKLENYITLKHIETMNKMLLLTGSLVGIAYFTEIFMAWYSNNPYEFSVVLNRIKGPYRWLYWLMLLFNAIFPQLFWLKRVRTSILATFIISILINVGMWLERFVIIVTSLHRDYLPSSWTIYIPSIVEIGLFIGTLGFFFTAFLIFAKFFPVVSIAEIKSIFKVSSEVVKGDGKPVKDNKPVELPRFSSFRGQQFMIIYNDENKLIEGLKKFVSLNFKVVDVFTPFHIHGVDEILNLKKTRLPKVAFFAGSIGAVTGFVFQSWVHALDWPMNFGGKPYFSFLSFIPITFELTVLFSALASVFSFFYRSKLFPGVKSRNPIIDDAGDKFVVLIDFDEFSLRREIIDKLYEIAFETGAIEIKIKQEK</sequence>
<feature type="transmembrane region" description="Helical" evidence="7">
    <location>
        <begin position="301"/>
        <end position="322"/>
    </location>
</feature>
<keyword evidence="11" id="KW-1185">Reference proteome</keyword>
<feature type="transmembrane region" description="Helical" evidence="7">
    <location>
        <begin position="81"/>
        <end position="101"/>
    </location>
</feature>
<evidence type="ECO:0000256" key="7">
    <source>
        <dbReference type="SAM" id="Phobius"/>
    </source>
</evidence>
<dbReference type="GO" id="GO:0005886">
    <property type="term" value="C:plasma membrane"/>
    <property type="evidence" value="ECO:0007669"/>
    <property type="project" value="UniProtKB-SubCell"/>
</dbReference>
<keyword evidence="3" id="KW-1003">Cell membrane</keyword>
<feature type="transmembrane region" description="Helical" evidence="7">
    <location>
        <begin position="528"/>
        <end position="547"/>
    </location>
</feature>
<feature type="transmembrane region" description="Helical" evidence="7">
    <location>
        <begin position="342"/>
        <end position="360"/>
    </location>
</feature>
<feature type="transmembrane region" description="Helical" evidence="7">
    <location>
        <begin position="220"/>
        <end position="240"/>
    </location>
</feature>
<feature type="transmembrane region" description="Helical" evidence="7">
    <location>
        <begin position="402"/>
        <end position="429"/>
    </location>
</feature>
<evidence type="ECO:0000313" key="10">
    <source>
        <dbReference type="Proteomes" id="UP000182011"/>
    </source>
</evidence>
<accession>A0A0P1LX08</accession>
<comment type="subcellular location">
    <subcellularLocation>
        <location evidence="1">Cell membrane</location>
        <topology evidence="1">Multi-pass membrane protein</topology>
    </subcellularLocation>
</comment>
<keyword evidence="6 7" id="KW-0472">Membrane</keyword>
<feature type="transmembrane region" description="Helical" evidence="7">
    <location>
        <begin position="113"/>
        <end position="143"/>
    </location>
</feature>
<dbReference type="Proteomes" id="UP000182200">
    <property type="component" value="Unassembled WGS sequence"/>
</dbReference>
<dbReference type="InterPro" id="IPR021776">
    <property type="entry name" value="ActD"/>
</dbReference>
<dbReference type="EMBL" id="FAOP01000006">
    <property type="protein sequence ID" value="CUU06284.1"/>
    <property type="molecule type" value="Genomic_DNA"/>
</dbReference>
<accession>A0A0P1M390</accession>
<dbReference type="InterPro" id="IPR005614">
    <property type="entry name" value="NrfD-like"/>
</dbReference>
<dbReference type="RefSeq" id="WP_075427598.1">
    <property type="nucleotide sequence ID" value="NZ_CZVI01000017.1"/>
</dbReference>
<protein>
    <submittedName>
        <fullName evidence="9">Prokaryotic molybdopterin-containing oxidoreductase family, membrane subunit</fullName>
    </submittedName>
</protein>
<accession>A0A0P1MSI8</accession>
<comment type="similarity">
    <text evidence="2">Belongs to the NrfD family.</text>
</comment>
<feature type="transmembrane region" description="Helical" evidence="7">
    <location>
        <begin position="163"/>
        <end position="188"/>
    </location>
</feature>
<evidence type="ECO:0000256" key="4">
    <source>
        <dbReference type="ARBA" id="ARBA00022692"/>
    </source>
</evidence>
<dbReference type="STRING" id="1633631.GCA_001442925_01444"/>
<reference evidence="8 11" key="1">
    <citation type="submission" date="2015-11" db="EMBL/GenBank/DDBJ databases">
        <authorList>
            <person name="Varghese N."/>
        </authorList>
    </citation>
    <scope>NUCLEOTIDE SEQUENCE [LARGE SCALE GENOMIC DNA]</scope>
    <source>
        <strain evidence="8 11">JGI-8</strain>
    </source>
</reference>
<name>A0A0P1LX08_9BACT</name>
<dbReference type="Proteomes" id="UP000182011">
    <property type="component" value="Unassembled WGS sequence"/>
</dbReference>
<organism evidence="9 10">
    <name type="scientific">Candidatus Kryptonium thompsonii</name>
    <dbReference type="NCBI Taxonomy" id="1633631"/>
    <lineage>
        <taxon>Bacteria</taxon>
        <taxon>Pseudomonadati</taxon>
        <taxon>Candidatus Kryptoniota</taxon>
        <taxon>Candidatus Kryptonium</taxon>
    </lineage>
</organism>
<dbReference type="PANTHER" id="PTHR43044:SF2">
    <property type="entry name" value="POLYSULPHIDE REDUCTASE NRFD"/>
    <property type="match status" value="1"/>
</dbReference>
<evidence type="ECO:0000256" key="6">
    <source>
        <dbReference type="ARBA" id="ARBA00023136"/>
    </source>
</evidence>
<feature type="transmembrane region" description="Helical" evidence="7">
    <location>
        <begin position="260"/>
        <end position="280"/>
    </location>
</feature>
<dbReference type="PANTHER" id="PTHR43044">
    <property type="match status" value="1"/>
</dbReference>
<evidence type="ECO:0000256" key="3">
    <source>
        <dbReference type="ARBA" id="ARBA00022475"/>
    </source>
</evidence>
<evidence type="ECO:0000256" key="5">
    <source>
        <dbReference type="ARBA" id="ARBA00022989"/>
    </source>
</evidence>
<dbReference type="AlphaFoldDB" id="A0A0P1LX08"/>
<feature type="transmembrane region" description="Helical" evidence="7">
    <location>
        <begin position="36"/>
        <end position="61"/>
    </location>
</feature>
<reference evidence="9 10" key="2">
    <citation type="submission" date="2015-11" db="EMBL/GenBank/DDBJ databases">
        <authorList>
            <person name="Zhang Y."/>
            <person name="Guo Z."/>
        </authorList>
    </citation>
    <scope>NUCLEOTIDE SEQUENCE [LARGE SCALE GENOMIC DNA]</scope>
    <source>
        <strain evidence="9">JGI-4</strain>
    </source>
</reference>
<accession>A0A0S4N536</accession>
<evidence type="ECO:0000313" key="9">
    <source>
        <dbReference type="EMBL" id="CUU06284.1"/>
    </source>
</evidence>
<dbReference type="EMBL" id="CZVI01000017">
    <property type="protein sequence ID" value="CUS89068.1"/>
    <property type="molecule type" value="Genomic_DNA"/>
</dbReference>
<evidence type="ECO:0000313" key="11">
    <source>
        <dbReference type="Proteomes" id="UP000182200"/>
    </source>
</evidence>
<gene>
    <name evidence="9" type="ORF">JGI4_01449</name>
    <name evidence="8" type="ORF">JGI8_01270</name>
</gene>
<feature type="transmembrane region" description="Helical" evidence="7">
    <location>
        <begin position="367"/>
        <end position="390"/>
    </location>
</feature>
<keyword evidence="4 7" id="KW-0812">Transmembrane</keyword>
<evidence type="ECO:0000256" key="1">
    <source>
        <dbReference type="ARBA" id="ARBA00004651"/>
    </source>
</evidence>